<organism evidence="2 3">
    <name type="scientific">Orchesella cincta</name>
    <name type="common">Springtail</name>
    <name type="synonym">Podura cincta</name>
    <dbReference type="NCBI Taxonomy" id="48709"/>
    <lineage>
        <taxon>Eukaryota</taxon>
        <taxon>Metazoa</taxon>
        <taxon>Ecdysozoa</taxon>
        <taxon>Arthropoda</taxon>
        <taxon>Hexapoda</taxon>
        <taxon>Collembola</taxon>
        <taxon>Entomobryomorpha</taxon>
        <taxon>Entomobryoidea</taxon>
        <taxon>Orchesellidae</taxon>
        <taxon>Orchesellinae</taxon>
        <taxon>Orchesella</taxon>
    </lineage>
</organism>
<comment type="caution">
    <text evidence="2">The sequence shown here is derived from an EMBL/GenBank/DDBJ whole genome shotgun (WGS) entry which is preliminary data.</text>
</comment>
<reference evidence="2 3" key="1">
    <citation type="journal article" date="2016" name="Genome Biol. Evol.">
        <title>Gene Family Evolution Reflects Adaptation to Soil Environmental Stressors in the Genome of the Collembolan Orchesella cincta.</title>
        <authorList>
            <person name="Faddeeva-Vakhrusheva A."/>
            <person name="Derks M.F."/>
            <person name="Anvar S.Y."/>
            <person name="Agamennone V."/>
            <person name="Suring W."/>
            <person name="Smit S."/>
            <person name="van Straalen N.M."/>
            <person name="Roelofs D."/>
        </authorList>
    </citation>
    <scope>NUCLEOTIDE SEQUENCE [LARGE SCALE GENOMIC DNA]</scope>
    <source>
        <tissue evidence="2">Mixed pool</tissue>
    </source>
</reference>
<name>A0A1D2MNJ3_ORCCI</name>
<gene>
    <name evidence="2" type="ORF">Ocin01_12108</name>
</gene>
<protein>
    <submittedName>
        <fullName evidence="2">Uncharacterized protein</fullName>
    </submittedName>
</protein>
<feature type="region of interest" description="Disordered" evidence="1">
    <location>
        <begin position="81"/>
        <end position="102"/>
    </location>
</feature>
<feature type="non-terminal residue" evidence="2">
    <location>
        <position position="155"/>
    </location>
</feature>
<proteinExistence type="predicted"/>
<dbReference type="InterPro" id="IPR006631">
    <property type="entry name" value="DM4_12"/>
</dbReference>
<dbReference type="PANTHER" id="PTHR21398">
    <property type="entry name" value="AGAP007094-PA"/>
    <property type="match status" value="1"/>
</dbReference>
<evidence type="ECO:0000256" key="1">
    <source>
        <dbReference type="SAM" id="MobiDB-lite"/>
    </source>
</evidence>
<dbReference type="Proteomes" id="UP000094527">
    <property type="component" value="Unassembled WGS sequence"/>
</dbReference>
<keyword evidence="3" id="KW-1185">Reference proteome</keyword>
<accession>A0A1D2MNJ3</accession>
<evidence type="ECO:0000313" key="2">
    <source>
        <dbReference type="EMBL" id="ODM94573.1"/>
    </source>
</evidence>
<dbReference type="Pfam" id="PF07841">
    <property type="entry name" value="DM4_12"/>
    <property type="match status" value="1"/>
</dbReference>
<dbReference type="EMBL" id="LJIJ01000785">
    <property type="protein sequence ID" value="ODM94573.1"/>
    <property type="molecule type" value="Genomic_DNA"/>
</dbReference>
<dbReference type="AlphaFoldDB" id="A0A1D2MNJ3"/>
<sequence>MHPYPFDIPPFWPFGPMRRPIGDKTTPKPDPMKMMMMMHMHGPPMVAQSAPSKMKDEDYKHFKGAGDGTTGFKNVPIYKRAGSGGHVRKRNPRSIMALPPPESLHGGDRAMLLPKIEEMLGNVGFEGRGCMLRAICEIHEFPLQEGYGMFGDLIS</sequence>
<evidence type="ECO:0000313" key="3">
    <source>
        <dbReference type="Proteomes" id="UP000094527"/>
    </source>
</evidence>
<dbReference type="OrthoDB" id="6339724at2759"/>
<dbReference type="PANTHER" id="PTHR21398:SF6">
    <property type="entry name" value="AGAP007094-PA"/>
    <property type="match status" value="1"/>
</dbReference>